<reference evidence="1" key="1">
    <citation type="submission" date="2018-05" db="EMBL/GenBank/DDBJ databases">
        <authorList>
            <person name="Lanie J.A."/>
            <person name="Ng W.-L."/>
            <person name="Kazmierczak K.M."/>
            <person name="Andrzejewski T.M."/>
            <person name="Davidsen T.M."/>
            <person name="Wayne K.J."/>
            <person name="Tettelin H."/>
            <person name="Glass J.I."/>
            <person name="Rusch D."/>
            <person name="Podicherti R."/>
            <person name="Tsui H.-C.T."/>
            <person name="Winkler M.E."/>
        </authorList>
    </citation>
    <scope>NUCLEOTIDE SEQUENCE</scope>
</reference>
<dbReference type="EMBL" id="UINC01182852">
    <property type="protein sequence ID" value="SVD93293.1"/>
    <property type="molecule type" value="Genomic_DNA"/>
</dbReference>
<dbReference type="AlphaFoldDB" id="A0A382ZCT5"/>
<feature type="non-terminal residue" evidence="1">
    <location>
        <position position="1"/>
    </location>
</feature>
<protein>
    <submittedName>
        <fullName evidence="1">Uncharacterized protein</fullName>
    </submittedName>
</protein>
<evidence type="ECO:0000313" key="1">
    <source>
        <dbReference type="EMBL" id="SVD93293.1"/>
    </source>
</evidence>
<dbReference type="SUPFAM" id="SSF53850">
    <property type="entry name" value="Periplasmic binding protein-like II"/>
    <property type="match status" value="1"/>
</dbReference>
<name>A0A382ZCT5_9ZZZZ</name>
<organism evidence="1">
    <name type="scientific">marine metagenome</name>
    <dbReference type="NCBI Taxonomy" id="408172"/>
    <lineage>
        <taxon>unclassified sequences</taxon>
        <taxon>metagenomes</taxon>
        <taxon>ecological metagenomes</taxon>
    </lineage>
</organism>
<sequence>NETSTTTNYVHGSGVSSITHVLAGTVTGESSVSIGYSQDNELALLVRADAYDAASAGYSANGLDGANICVGIGTWMESELVYWFSSRNIAFTSVPVAGSAEATAKFIDGSCDAMVEFRLALEELQENLHDGGLMNGVDTWITNSVGAMVNGSDYSWLAGWSFLNLTISQSNGEASYLHYAYAEITLTGTCVSNCSNQDDTISQTIAFDLEESNPLLGIIFDVGEEPVVQRSSSCEQPFDESEWPGMFGPYGLECDLTL</sequence>
<accession>A0A382ZCT5</accession>
<proteinExistence type="predicted"/>
<feature type="non-terminal residue" evidence="1">
    <location>
        <position position="258"/>
    </location>
</feature>
<gene>
    <name evidence="1" type="ORF">METZ01_LOCUS446147</name>
</gene>